<dbReference type="Proteomes" id="UP001549119">
    <property type="component" value="Unassembled WGS sequence"/>
</dbReference>
<accession>A0ABV2NU63</accession>
<keyword evidence="1" id="KW-0812">Transmembrane</keyword>
<evidence type="ECO:0000313" key="2">
    <source>
        <dbReference type="EMBL" id="MET3869928.1"/>
    </source>
</evidence>
<keyword evidence="1" id="KW-1133">Transmembrane helix</keyword>
<feature type="transmembrane region" description="Helical" evidence="1">
    <location>
        <begin position="30"/>
        <end position="51"/>
    </location>
</feature>
<gene>
    <name evidence="2" type="ORF">ABIC20_007313</name>
</gene>
<keyword evidence="3" id="KW-1185">Reference proteome</keyword>
<proteinExistence type="predicted"/>
<reference evidence="2 3" key="1">
    <citation type="submission" date="2024-06" db="EMBL/GenBank/DDBJ databases">
        <title>Genomics of switchgrass bacterial isolates.</title>
        <authorList>
            <person name="Shade A."/>
        </authorList>
    </citation>
    <scope>NUCLEOTIDE SEQUENCE [LARGE SCALE GENOMIC DNA]</scope>
    <source>
        <strain evidence="2 3">PvP084</strain>
    </source>
</reference>
<organism evidence="2 3">
    <name type="scientific">Methylobacterium radiotolerans</name>
    <dbReference type="NCBI Taxonomy" id="31998"/>
    <lineage>
        <taxon>Bacteria</taxon>
        <taxon>Pseudomonadati</taxon>
        <taxon>Pseudomonadota</taxon>
        <taxon>Alphaproteobacteria</taxon>
        <taxon>Hyphomicrobiales</taxon>
        <taxon>Methylobacteriaceae</taxon>
        <taxon>Methylobacterium</taxon>
    </lineage>
</organism>
<evidence type="ECO:0000256" key="1">
    <source>
        <dbReference type="SAM" id="Phobius"/>
    </source>
</evidence>
<dbReference type="EMBL" id="JBEPNW010000008">
    <property type="protein sequence ID" value="MET3869928.1"/>
    <property type="molecule type" value="Genomic_DNA"/>
</dbReference>
<protein>
    <submittedName>
        <fullName evidence="2">Uncharacterized protein</fullName>
    </submittedName>
</protein>
<keyword evidence="1" id="KW-0472">Membrane</keyword>
<dbReference type="RefSeq" id="WP_209651056.1">
    <property type="nucleotide sequence ID" value="NZ_JBEPNV010000005.1"/>
</dbReference>
<sequence>MVATFAILGFLLFVSGVVRAIQAHSNGRENYATACGAFALFGLGLVIAPMFMKRQPVVPEAVAATPVVSEFEVKQAAKTAARQMGEAAVRAALLEPSSARFSSQFEVLAQGGFYVSCGMVTGRNSFGGYAPMKRYYTIGPTAIVESVEFSSAFENDFRSYCMLPDLTR</sequence>
<comment type="caution">
    <text evidence="2">The sequence shown here is derived from an EMBL/GenBank/DDBJ whole genome shotgun (WGS) entry which is preliminary data.</text>
</comment>
<name>A0ABV2NU63_9HYPH</name>
<evidence type="ECO:0000313" key="3">
    <source>
        <dbReference type="Proteomes" id="UP001549119"/>
    </source>
</evidence>